<dbReference type="Proteomes" id="UP000038045">
    <property type="component" value="Unplaced"/>
</dbReference>
<protein>
    <submittedName>
        <fullName evidence="2">Activin_recp domain-containing protein</fullName>
    </submittedName>
</protein>
<keyword evidence="1" id="KW-1185">Reference proteome</keyword>
<accession>A0A0N4ZGX0</accession>
<dbReference type="AlphaFoldDB" id="A0A0N4ZGX0"/>
<evidence type="ECO:0000313" key="1">
    <source>
        <dbReference type="Proteomes" id="UP000038045"/>
    </source>
</evidence>
<organism evidence="1 2">
    <name type="scientific">Parastrongyloides trichosuri</name>
    <name type="common">Possum-specific nematode worm</name>
    <dbReference type="NCBI Taxonomy" id="131310"/>
    <lineage>
        <taxon>Eukaryota</taxon>
        <taxon>Metazoa</taxon>
        <taxon>Ecdysozoa</taxon>
        <taxon>Nematoda</taxon>
        <taxon>Chromadorea</taxon>
        <taxon>Rhabditida</taxon>
        <taxon>Tylenchina</taxon>
        <taxon>Panagrolaimomorpha</taxon>
        <taxon>Strongyloidoidea</taxon>
        <taxon>Strongyloididae</taxon>
        <taxon>Parastrongyloides</taxon>
    </lineage>
</organism>
<sequence length="37" mass="4384">NPRRPNCHFETAQENWRCCCTGNLCNRYGKLARMINI</sequence>
<evidence type="ECO:0000313" key="2">
    <source>
        <dbReference type="WBParaSite" id="PTRK_0000711700.1"/>
    </source>
</evidence>
<proteinExistence type="predicted"/>
<name>A0A0N4ZGX0_PARTI</name>
<dbReference type="WBParaSite" id="PTRK_0000711700.1">
    <property type="protein sequence ID" value="PTRK_0000711700.1"/>
    <property type="gene ID" value="PTRK_0000711700"/>
</dbReference>
<reference evidence="2" key="1">
    <citation type="submission" date="2017-02" db="UniProtKB">
        <authorList>
            <consortium name="WormBaseParasite"/>
        </authorList>
    </citation>
    <scope>IDENTIFICATION</scope>
</reference>